<dbReference type="RefSeq" id="WP_090222072.1">
    <property type="nucleotide sequence ID" value="NZ_FOZP01000001.1"/>
</dbReference>
<dbReference type="OrthoDB" id="9949344at2"/>
<proteinExistence type="predicted"/>
<dbReference type="Proteomes" id="UP000199312">
    <property type="component" value="Unassembled WGS sequence"/>
</dbReference>
<evidence type="ECO:0000313" key="2">
    <source>
        <dbReference type="Proteomes" id="UP000199312"/>
    </source>
</evidence>
<name>A0A1I6NRB9_9FLAO</name>
<protein>
    <submittedName>
        <fullName evidence="1">Uncharacterized protein</fullName>
    </submittedName>
</protein>
<gene>
    <name evidence="1" type="ORF">SAMN04488006_0436</name>
</gene>
<accession>A0A1I6NRB9</accession>
<keyword evidence="2" id="KW-1185">Reference proteome</keyword>
<organism evidence="1 2">
    <name type="scientific">Lutibacter maritimus</name>
    <dbReference type="NCBI Taxonomy" id="593133"/>
    <lineage>
        <taxon>Bacteria</taxon>
        <taxon>Pseudomonadati</taxon>
        <taxon>Bacteroidota</taxon>
        <taxon>Flavobacteriia</taxon>
        <taxon>Flavobacteriales</taxon>
        <taxon>Flavobacteriaceae</taxon>
        <taxon>Lutibacter</taxon>
    </lineage>
</organism>
<reference evidence="2" key="1">
    <citation type="submission" date="2016-10" db="EMBL/GenBank/DDBJ databases">
        <authorList>
            <person name="Varghese N."/>
            <person name="Submissions S."/>
        </authorList>
    </citation>
    <scope>NUCLEOTIDE SEQUENCE [LARGE SCALE GENOMIC DNA]</scope>
    <source>
        <strain evidence="2">DSM 24450</strain>
    </source>
</reference>
<dbReference type="EMBL" id="FOZP01000001">
    <property type="protein sequence ID" value="SFS30430.1"/>
    <property type="molecule type" value="Genomic_DNA"/>
</dbReference>
<dbReference type="STRING" id="593133.SAMN04488006_0436"/>
<evidence type="ECO:0000313" key="1">
    <source>
        <dbReference type="EMBL" id="SFS30430.1"/>
    </source>
</evidence>
<sequence>MLAETVYPIIKALDVSEQFKLFKQLEKDIQLRMDNSHILSEKAQRKIERIKWLKKHIFYPPK</sequence>
<dbReference type="AlphaFoldDB" id="A0A1I6NRB9"/>